<dbReference type="GO" id="GO:0016042">
    <property type="term" value="P:lipid catabolic process"/>
    <property type="evidence" value="ECO:0007669"/>
    <property type="project" value="InterPro"/>
</dbReference>
<protein>
    <recommendedName>
        <fullName evidence="2">phospholipase C</fullName>
        <ecNumber evidence="2">3.1.4.3</ecNumber>
    </recommendedName>
</protein>
<dbReference type="NCBIfam" id="TIGR03396">
    <property type="entry name" value="PC_PLC"/>
    <property type="match status" value="1"/>
</dbReference>
<evidence type="ECO:0000313" key="6">
    <source>
        <dbReference type="Proteomes" id="UP000245627"/>
    </source>
</evidence>
<dbReference type="Gene3D" id="3.40.720.10">
    <property type="entry name" value="Alkaline Phosphatase, subunit A"/>
    <property type="match status" value="2"/>
</dbReference>
<evidence type="ECO:0000256" key="2">
    <source>
        <dbReference type="ARBA" id="ARBA00012018"/>
    </source>
</evidence>
<dbReference type="EMBL" id="QDKG01000003">
    <property type="protein sequence ID" value="PVH25163.1"/>
    <property type="molecule type" value="Genomic_DNA"/>
</dbReference>
<dbReference type="PROSITE" id="PS51318">
    <property type="entry name" value="TAT"/>
    <property type="match status" value="1"/>
</dbReference>
<keyword evidence="3" id="KW-0378">Hydrolase</keyword>
<feature type="domain" description="Bacterial phospholipase C C-terminal" evidence="4">
    <location>
        <begin position="624"/>
        <end position="723"/>
    </location>
</feature>
<evidence type="ECO:0000259" key="4">
    <source>
        <dbReference type="Pfam" id="PF05506"/>
    </source>
</evidence>
<sequence length="821" mass="92664">MDSRRAFLKKAAMLGGATAAYQFLPSSIARALAIEVEAGTTYLDAEHVVFLMQENRSFDHCFGTLRGVRGFNDPRAIRDGDGLPVWVQKNAQGEAYGPFRLDIEQTKATWMGSLPHSWKDMVEARNNGKLDTWLEAKKAGNKAYQHLPLTMGYHTRQDIPFYYAFADAFTVCDQHFCSSLTGTSANRSYFWSGTVREEPHNPESVAHVDNGQINYRDVSWTTYPERLEKAGISWNVYQNELSLPVGFEGEEEDWLSNFTNNNLEFHEQYKVRFHPAHRRWMENTLISSRAELEKISDQQSEQFTILTQQIDRLTRDIETYSAANFEKLNSFSKNIHRKAFCTNIADPDYHQLASLKYQDQEGEKEVQVPKGDIFHEFRKDVDADNLPTVSWLVAPCRFSDHPGSPWFGAWYVSEALDILTKNPEIWKKTIFILTYDENDGYFDHVPPFVPAHSDRPFSGVNPDGMDTRSEYVTAAQEKVRTGKPEASLDSPIGLGFRVPMVIASPWSKGGWVNSEVLDLTSNIQFLEHFIRRKFGKEVLETNLSDWRRSVCGDLTSAFRPASSNDRVPNVTSVDRDAEVARIYAASIQQLPGDVAAFSQAELKNIHQGIVSPRLPQQEKGTKSANALPYDVDVNLSLDAAKQEIVLEMHYHGRLKLVKKNKAVPLCVRALAPYQDDANPAAIWNFTIQNGTSITYRWPLQSFSTGRYHLDLHGPNGFYRSFVGSTQHIPSAAAHISLQHGVEALEIALAGGSGDWKVSDLSYDHQTTIQKKGSTGFAVNCEKTNGWYDLLVEHQKDPALHYRYAGHVDTGNHSKTDPFMGS</sequence>
<proteinExistence type="inferred from homology"/>
<gene>
    <name evidence="5" type="ORF">DC487_09550</name>
</gene>
<dbReference type="InterPro" id="IPR006311">
    <property type="entry name" value="TAT_signal"/>
</dbReference>
<dbReference type="PANTHER" id="PTHR31956">
    <property type="entry name" value="NON-SPECIFIC PHOSPHOLIPASE C4-RELATED"/>
    <property type="match status" value="1"/>
</dbReference>
<dbReference type="GO" id="GO:0034480">
    <property type="term" value="F:phosphatidylcholine phospholipase C activity"/>
    <property type="evidence" value="ECO:0007669"/>
    <property type="project" value="UniProtKB-EC"/>
</dbReference>
<comment type="caution">
    <text evidence="5">The sequence shown here is derived from an EMBL/GenBank/DDBJ whole genome shotgun (WGS) entry which is preliminary data.</text>
</comment>
<dbReference type="InterPro" id="IPR007312">
    <property type="entry name" value="Phosphoesterase"/>
</dbReference>
<organism evidence="5 6">
    <name type="scientific">Sphingobacterium corticibacter</name>
    <dbReference type="NCBI Taxonomy" id="2171749"/>
    <lineage>
        <taxon>Bacteria</taxon>
        <taxon>Pseudomonadati</taxon>
        <taxon>Bacteroidota</taxon>
        <taxon>Sphingobacteriia</taxon>
        <taxon>Sphingobacteriales</taxon>
        <taxon>Sphingobacteriaceae</taxon>
        <taxon>Sphingobacterium</taxon>
    </lineage>
</organism>
<dbReference type="RefSeq" id="WP_116775752.1">
    <property type="nucleotide sequence ID" value="NZ_QDKG01000003.1"/>
</dbReference>
<comment type="similarity">
    <text evidence="1">Belongs to the bacterial phospholipase C family.</text>
</comment>
<reference evidence="5 6" key="1">
    <citation type="submission" date="2018-04" db="EMBL/GenBank/DDBJ databases">
        <title>Sphingobacterium cortibacter sp. nov.</title>
        <authorList>
            <person name="Li Y."/>
        </authorList>
    </citation>
    <scope>NUCLEOTIDE SEQUENCE [LARGE SCALE GENOMIC DNA]</scope>
    <source>
        <strain evidence="5 6">2c-3</strain>
    </source>
</reference>
<dbReference type="InterPro" id="IPR008475">
    <property type="entry name" value="PLipase_C_C"/>
</dbReference>
<evidence type="ECO:0000313" key="5">
    <source>
        <dbReference type="EMBL" id="PVH25163.1"/>
    </source>
</evidence>
<evidence type="ECO:0000256" key="3">
    <source>
        <dbReference type="ARBA" id="ARBA00022801"/>
    </source>
</evidence>
<evidence type="ECO:0000256" key="1">
    <source>
        <dbReference type="ARBA" id="ARBA00009717"/>
    </source>
</evidence>
<dbReference type="Pfam" id="PF05506">
    <property type="entry name" value="PLipase_C_C"/>
    <property type="match status" value="1"/>
</dbReference>
<dbReference type="InterPro" id="IPR017767">
    <property type="entry name" value="PC-PLC"/>
</dbReference>
<dbReference type="Pfam" id="PF04185">
    <property type="entry name" value="Phosphoesterase"/>
    <property type="match status" value="1"/>
</dbReference>
<dbReference type="InterPro" id="IPR017850">
    <property type="entry name" value="Alkaline_phosphatase_core_sf"/>
</dbReference>
<dbReference type="PANTHER" id="PTHR31956:SF1">
    <property type="entry name" value="NON-SPECIFIC PHOSPHOLIPASE C1"/>
    <property type="match status" value="1"/>
</dbReference>
<name>A0A2T8HIE0_9SPHI</name>
<dbReference type="AlphaFoldDB" id="A0A2T8HIE0"/>
<dbReference type="Proteomes" id="UP000245627">
    <property type="component" value="Unassembled WGS sequence"/>
</dbReference>
<accession>A0A2T8HIE0</accession>
<keyword evidence="6" id="KW-1185">Reference proteome</keyword>
<dbReference type="EC" id="3.1.4.3" evidence="2"/>
<dbReference type="OrthoDB" id="980947at2"/>